<organism evidence="2 3">
    <name type="scientific">Acorus gramineus</name>
    <name type="common">Dwarf sweet flag</name>
    <dbReference type="NCBI Taxonomy" id="55184"/>
    <lineage>
        <taxon>Eukaryota</taxon>
        <taxon>Viridiplantae</taxon>
        <taxon>Streptophyta</taxon>
        <taxon>Embryophyta</taxon>
        <taxon>Tracheophyta</taxon>
        <taxon>Spermatophyta</taxon>
        <taxon>Magnoliopsida</taxon>
        <taxon>Liliopsida</taxon>
        <taxon>Acoraceae</taxon>
        <taxon>Acorus</taxon>
    </lineage>
</organism>
<feature type="compositionally biased region" description="Basic and acidic residues" evidence="1">
    <location>
        <begin position="229"/>
        <end position="245"/>
    </location>
</feature>
<proteinExistence type="predicted"/>
<evidence type="ECO:0000313" key="3">
    <source>
        <dbReference type="Proteomes" id="UP001179952"/>
    </source>
</evidence>
<sequence length="1351" mass="148721">MIHPQLNWKKASKGSNRRAGRRARASFASSNKKKSAVEYFTKREEAVEKDEKECMPVSESEKLGVSILGRHFSDMIESVPIKKRRFFFQSSSESEPPLVLQSSSPPRYSKAKSNVECQASSSSSRKNLETCPLEDSHMEITNKKLGDDADFSGISILAAAACNSSIGLLEEAVSSRLNDVPLEKHLISSAGISNNEFGDSSLGGTSDQALDNDELVGRKRNSGTVCDAPNKEDGSVRRSETSSRDDRLHWDLNTTMESWENPCDDSFVASQSLVEGCSVGGVVNVGLEDLKCHSIQMKPVNTECMVQTKVAASSSSPKGDCGSLLPKVSEKSEYSYDQGTHLMQKECTSVSVAFDQISNLGLEHSEAPDHVMVSAKENPSLHHPENPVTGSCSVELPVAREEGLAFVPPSSVKEEPSSVQPMNNSLVVEAAWEMSHLVFNDANHPTTVYEPHSIPSETACEEIEVVLSSCDVHPCNLTDAVTLKIVEIEDVTGHALDQKKEADENICLLGTQDETAIADMKIQGNKCSELDDINLSAAVMGETGIPLSADIKDSMCHSASKTPEMVDMKSMAGASSSHEACKSSADDHVISSGEVTLGDPSYGEYDSDATQNDPDQVNGIEAVGRLQLEEDDYQYEDGEFRESLLHTGEDDCEEGDTEPVDYGTDNQEIVAFDTSVDYYVPAPVHSESGEYQEGRLAKADHGINIVMKGEQSTYRSCLPDSAKPNLSDSGSSRKWVVSLERKVSRGHRAFSDKLEIDGKDSLEFTEDDHLAVQDGIAEDDHSLRMKSSGWDQMPEGVQTSEEGINAAGINGPVRDDIGTVLDGGEPMRTVGPRLAQDLSSCIEKLKSPDMLLKKDREIVRESRSHNSDGSNDRIRRDAGSCRSTGRGCPTLPRHVSGREGDHWLDTHGGHWVPNRRGSPGFYGPSGFSRSGTNAAAAAAAAATTAKLESSGFVITPDGTLVKAGVSIMEPGSRMHRHSPEGTYRSRSRRGSPPIDSEGISFSMRSGLGRGREMSPDRQFSVSHGRSGRYGIRGRGGDCRVRYNGPLLADDIDSSMHTRDRFSRRDRSLSPNPRRDHLRRSGTRSPSRSRTRSPHMWDSPRGRGNGGFSVGARVRRRSRSPPNFRGDARMERMRSPHGRPGFGEHMMDFMPSLRNHVSLPHASRWIDDRKELPSDHFRQNGCKRSSEKSPSRMRMFSRNSRYNSMSSPGRLKPDDNYSRPMNSGRYPEFVGVVRGMRLEGNDEDRRHGERYGMLRTTRQFGMEGDMKRFCCDEEDGFRAHHSRSKDSPDFHGRGGSLRGFDRGFSGKVGDLPRSAREEKTHFRCGQHGNHNAGFKQFGMRESDEEEAQKRRV</sequence>
<protein>
    <submittedName>
        <fullName evidence="2">Uncharacterized protein</fullName>
    </submittedName>
</protein>
<feature type="region of interest" description="Disordered" evidence="1">
    <location>
        <begin position="1279"/>
        <end position="1351"/>
    </location>
</feature>
<feature type="compositionally biased region" description="Basic and acidic residues" evidence="1">
    <location>
        <begin position="856"/>
        <end position="879"/>
    </location>
</feature>
<feature type="region of interest" description="Disordered" evidence="1">
    <location>
        <begin position="1169"/>
        <end position="1222"/>
    </location>
</feature>
<feature type="compositionally biased region" description="Basic and acidic residues" evidence="1">
    <location>
        <begin position="1169"/>
        <end position="1189"/>
    </location>
</feature>
<feature type="compositionally biased region" description="Basic residues" evidence="1">
    <location>
        <begin position="10"/>
        <end position="24"/>
    </location>
</feature>
<keyword evidence="3" id="KW-1185">Reference proteome</keyword>
<dbReference type="PANTHER" id="PTHR34536:SF6">
    <property type="entry name" value="DENTIN SIALOPHOSPHOPROTEIN-LIKE PROTEIN"/>
    <property type="match status" value="1"/>
</dbReference>
<feature type="region of interest" description="Disordered" evidence="1">
    <location>
        <begin position="856"/>
        <end position="898"/>
    </location>
</feature>
<feature type="region of interest" description="Disordered" evidence="1">
    <location>
        <begin position="216"/>
        <end position="245"/>
    </location>
</feature>
<evidence type="ECO:0000256" key="1">
    <source>
        <dbReference type="SAM" id="MobiDB-lite"/>
    </source>
</evidence>
<name>A0AAV9ACB1_ACOGR</name>
<accession>A0AAV9ACB1</accession>
<feature type="compositionally biased region" description="Polar residues" evidence="1">
    <location>
        <begin position="100"/>
        <end position="125"/>
    </location>
</feature>
<dbReference type="Proteomes" id="UP001179952">
    <property type="component" value="Unassembled WGS sequence"/>
</dbReference>
<feature type="region of interest" description="Disordered" evidence="1">
    <location>
        <begin position="95"/>
        <end position="130"/>
    </location>
</feature>
<feature type="compositionally biased region" description="Polar residues" evidence="1">
    <location>
        <begin position="1196"/>
        <end position="1206"/>
    </location>
</feature>
<evidence type="ECO:0000313" key="2">
    <source>
        <dbReference type="EMBL" id="KAK1261707.1"/>
    </source>
</evidence>
<feature type="region of interest" description="Disordered" evidence="1">
    <location>
        <begin position="971"/>
        <end position="1134"/>
    </location>
</feature>
<reference evidence="2" key="2">
    <citation type="submission" date="2023-06" db="EMBL/GenBank/DDBJ databases">
        <authorList>
            <person name="Ma L."/>
            <person name="Liu K.-W."/>
            <person name="Li Z."/>
            <person name="Hsiao Y.-Y."/>
            <person name="Qi Y."/>
            <person name="Fu T."/>
            <person name="Tang G."/>
            <person name="Zhang D."/>
            <person name="Sun W.-H."/>
            <person name="Liu D.-K."/>
            <person name="Li Y."/>
            <person name="Chen G.-Z."/>
            <person name="Liu X.-D."/>
            <person name="Liao X.-Y."/>
            <person name="Jiang Y.-T."/>
            <person name="Yu X."/>
            <person name="Hao Y."/>
            <person name="Huang J."/>
            <person name="Zhao X.-W."/>
            <person name="Ke S."/>
            <person name="Chen Y.-Y."/>
            <person name="Wu W.-L."/>
            <person name="Hsu J.-L."/>
            <person name="Lin Y.-F."/>
            <person name="Huang M.-D."/>
            <person name="Li C.-Y."/>
            <person name="Huang L."/>
            <person name="Wang Z.-W."/>
            <person name="Zhao X."/>
            <person name="Zhong W.-Y."/>
            <person name="Peng D.-H."/>
            <person name="Ahmad S."/>
            <person name="Lan S."/>
            <person name="Zhang J.-S."/>
            <person name="Tsai W.-C."/>
            <person name="Van De Peer Y."/>
            <person name="Liu Z.-J."/>
        </authorList>
    </citation>
    <scope>NUCLEOTIDE SEQUENCE</scope>
    <source>
        <strain evidence="2">SCP</strain>
        <tissue evidence="2">Leaves</tissue>
    </source>
</reference>
<feature type="compositionally biased region" description="Basic residues" evidence="1">
    <location>
        <begin position="1075"/>
        <end position="1092"/>
    </location>
</feature>
<gene>
    <name evidence="2" type="ORF">QJS04_geneDACA000898</name>
</gene>
<feature type="compositionally biased region" description="Basic and acidic residues" evidence="1">
    <location>
        <begin position="1053"/>
        <end position="1067"/>
    </location>
</feature>
<dbReference type="PANTHER" id="PTHR34536">
    <property type="entry name" value="DENTIN SIALOPHOSPHOPROTEIN-LIKE PROTEIN"/>
    <property type="match status" value="1"/>
</dbReference>
<dbReference type="EMBL" id="JAUJYN010000010">
    <property type="protein sequence ID" value="KAK1261707.1"/>
    <property type="molecule type" value="Genomic_DNA"/>
</dbReference>
<feature type="region of interest" description="Disordered" evidence="1">
    <location>
        <begin position="1"/>
        <end position="33"/>
    </location>
</feature>
<comment type="caution">
    <text evidence="2">The sequence shown here is derived from an EMBL/GenBank/DDBJ whole genome shotgun (WGS) entry which is preliminary data.</text>
</comment>
<reference evidence="2" key="1">
    <citation type="journal article" date="2023" name="Nat. Commun.">
        <title>Diploid and tetraploid genomes of Acorus and the evolution of monocots.</title>
        <authorList>
            <person name="Ma L."/>
            <person name="Liu K.W."/>
            <person name="Li Z."/>
            <person name="Hsiao Y.Y."/>
            <person name="Qi Y."/>
            <person name="Fu T."/>
            <person name="Tang G.D."/>
            <person name="Zhang D."/>
            <person name="Sun W.H."/>
            <person name="Liu D.K."/>
            <person name="Li Y."/>
            <person name="Chen G.Z."/>
            <person name="Liu X.D."/>
            <person name="Liao X.Y."/>
            <person name="Jiang Y.T."/>
            <person name="Yu X."/>
            <person name="Hao Y."/>
            <person name="Huang J."/>
            <person name="Zhao X.W."/>
            <person name="Ke S."/>
            <person name="Chen Y.Y."/>
            <person name="Wu W.L."/>
            <person name="Hsu J.L."/>
            <person name="Lin Y.F."/>
            <person name="Huang M.D."/>
            <person name="Li C.Y."/>
            <person name="Huang L."/>
            <person name="Wang Z.W."/>
            <person name="Zhao X."/>
            <person name="Zhong W.Y."/>
            <person name="Peng D.H."/>
            <person name="Ahmad S."/>
            <person name="Lan S."/>
            <person name="Zhang J.S."/>
            <person name="Tsai W.C."/>
            <person name="Van de Peer Y."/>
            <person name="Liu Z.J."/>
        </authorList>
    </citation>
    <scope>NUCLEOTIDE SEQUENCE</scope>
    <source>
        <strain evidence="2">SCP</strain>
    </source>
</reference>